<evidence type="ECO:0000256" key="4">
    <source>
        <dbReference type="ARBA" id="ARBA00022598"/>
    </source>
</evidence>
<keyword evidence="8 10" id="KW-0067">ATP-binding</keyword>
<feature type="binding site" evidence="11">
    <location>
        <position position="156"/>
    </location>
    <ligand>
        <name>ATP</name>
        <dbReference type="ChEBI" id="CHEBI:30616"/>
    </ligand>
</feature>
<dbReference type="PANTHER" id="PTHR11130">
    <property type="entry name" value="GLUTATHIONE SYNTHETASE"/>
    <property type="match status" value="1"/>
</dbReference>
<feature type="binding site" evidence="11">
    <location>
        <position position="406"/>
    </location>
    <ligand>
        <name>ATP</name>
        <dbReference type="ChEBI" id="CHEBI:30616"/>
    </ligand>
</feature>
<dbReference type="UniPathway" id="UPA00142">
    <property type="reaction ID" value="UER00210"/>
</dbReference>
<evidence type="ECO:0000256" key="7">
    <source>
        <dbReference type="ARBA" id="ARBA00022741"/>
    </source>
</evidence>
<feature type="binding site" evidence="11">
    <location>
        <position position="506"/>
    </location>
    <ligand>
        <name>ATP</name>
        <dbReference type="ChEBI" id="CHEBI:30616"/>
    </ligand>
</feature>
<keyword evidence="16" id="KW-1185">Reference proteome</keyword>
<dbReference type="InterPro" id="IPR004887">
    <property type="entry name" value="GSH_synth_subst-bd"/>
</dbReference>
<feature type="binding site" evidence="12">
    <location>
        <position position="399"/>
    </location>
    <ligand>
        <name>Mg(2+)</name>
        <dbReference type="ChEBI" id="CHEBI:18420"/>
    </ligand>
</feature>
<comment type="subunit">
    <text evidence="3">Homodimer.</text>
</comment>
<feature type="binding site" evidence="11">
    <location>
        <position position="500"/>
    </location>
    <ligand>
        <name>ATP</name>
        <dbReference type="ChEBI" id="CHEBI:30616"/>
    </ligand>
</feature>
<evidence type="ECO:0000256" key="2">
    <source>
        <dbReference type="ARBA" id="ARBA00010385"/>
    </source>
</evidence>
<dbReference type="InterPro" id="IPR016185">
    <property type="entry name" value="PreATP-grasp_dom_sf"/>
</dbReference>
<evidence type="ECO:0000256" key="10">
    <source>
        <dbReference type="PIRNR" id="PIRNR001558"/>
    </source>
</evidence>
<keyword evidence="7 10" id="KW-0547">Nucleotide-binding</keyword>
<dbReference type="VEuPathDB" id="FungiDB:MGL_0734"/>
<dbReference type="Pfam" id="PF03199">
    <property type="entry name" value="GSH_synthase"/>
    <property type="match status" value="1"/>
</dbReference>
<proteinExistence type="inferred from homology"/>
<dbReference type="PIRSF" id="PIRSF001558">
    <property type="entry name" value="GSHase"/>
    <property type="match status" value="1"/>
</dbReference>
<dbReference type="InterPro" id="IPR037013">
    <property type="entry name" value="GSH-S_sub-bd_sf"/>
</dbReference>
<feature type="binding site" evidence="11">
    <location>
        <position position="473"/>
    </location>
    <ligand>
        <name>ATP</name>
        <dbReference type="ChEBI" id="CHEBI:30616"/>
    </ligand>
</feature>
<dbReference type="Gene3D" id="3.30.470.20">
    <property type="entry name" value="ATP-grasp fold, B domain"/>
    <property type="match status" value="1"/>
</dbReference>
<evidence type="ECO:0000256" key="9">
    <source>
        <dbReference type="ARBA" id="ARBA00022842"/>
    </source>
</evidence>
<dbReference type="Proteomes" id="UP000008837">
    <property type="component" value="Unassembled WGS sequence"/>
</dbReference>
<comment type="cofactor">
    <cofactor evidence="10 12">
        <name>Mg(2+)</name>
        <dbReference type="ChEBI" id="CHEBI:18420"/>
    </cofactor>
    <text evidence="10 12">Binds 1 Mg(2+) ion per subunit.</text>
</comment>
<feature type="binding site" evidence="11">
    <location>
        <begin position="395"/>
        <end position="404"/>
    </location>
    <ligand>
        <name>ATP</name>
        <dbReference type="ChEBI" id="CHEBI:30616"/>
    </ligand>
</feature>
<dbReference type="AlphaFoldDB" id="A8PUP1"/>
<dbReference type="GeneID" id="5856447"/>
<keyword evidence="5 10" id="KW-0317">Glutathione biosynthesis</keyword>
<evidence type="ECO:0000256" key="8">
    <source>
        <dbReference type="ARBA" id="ARBA00022840"/>
    </source>
</evidence>
<protein>
    <recommendedName>
        <fullName evidence="10">Glutathione synthetase</fullName>
        <shortName evidence="10">GSH-S</shortName>
        <ecNumber evidence="10">6.3.2.3</ecNumber>
    </recommendedName>
</protein>
<feature type="binding site" evidence="11">
    <location>
        <position position="498"/>
    </location>
    <ligand>
        <name>substrate</name>
    </ligand>
</feature>
<feature type="binding site" evidence="11">
    <location>
        <position position="137"/>
    </location>
    <ligand>
        <name>substrate</name>
    </ligand>
</feature>
<evidence type="ECO:0000256" key="5">
    <source>
        <dbReference type="ARBA" id="ARBA00022684"/>
    </source>
</evidence>
<dbReference type="Gene3D" id="3.30.1490.50">
    <property type="match status" value="1"/>
</dbReference>
<dbReference type="Gene3D" id="1.10.1080.10">
    <property type="entry name" value="Glutathione Synthetase, Chain A, domain 3"/>
    <property type="match status" value="1"/>
</dbReference>
<dbReference type="KEGG" id="mgl:MGL_0734"/>
<feature type="domain" description="Glutathione synthase substrate-binding" evidence="14">
    <location>
        <begin position="230"/>
        <end position="336"/>
    </location>
</feature>
<keyword evidence="6 10" id="KW-0479">Metal-binding</keyword>
<gene>
    <name evidence="15" type="ORF">MGL_0734</name>
</gene>
<comment type="caution">
    <text evidence="15">The sequence shown here is derived from an EMBL/GenBank/DDBJ whole genome shotgun (WGS) entry which is preliminary data.</text>
</comment>
<accession>A8PUP1</accession>
<dbReference type="Gene3D" id="3.30.1490.80">
    <property type="match status" value="1"/>
</dbReference>
<dbReference type="GO" id="GO:0004363">
    <property type="term" value="F:glutathione synthase activity"/>
    <property type="evidence" value="ECO:0007669"/>
    <property type="project" value="UniProtKB-UniRule"/>
</dbReference>
<evidence type="ECO:0000259" key="14">
    <source>
        <dbReference type="Pfam" id="PF03199"/>
    </source>
</evidence>
<evidence type="ECO:0000313" key="16">
    <source>
        <dbReference type="Proteomes" id="UP000008837"/>
    </source>
</evidence>
<dbReference type="Gene3D" id="3.40.50.1760">
    <property type="entry name" value="Glutathione synthase, substrate-binding domain superfamily, eukaryotic"/>
    <property type="match status" value="1"/>
</dbReference>
<evidence type="ECO:0000256" key="13">
    <source>
        <dbReference type="PIRSR" id="PIRSR001558-3"/>
    </source>
</evidence>
<evidence type="ECO:0000256" key="1">
    <source>
        <dbReference type="ARBA" id="ARBA00004965"/>
    </source>
</evidence>
<dbReference type="FunCoup" id="A8PUP1">
    <property type="interactions" value="487"/>
</dbReference>
<dbReference type="RefSeq" id="XP_001732141.1">
    <property type="nucleotide sequence ID" value="XM_001732089.1"/>
</dbReference>
<dbReference type="InterPro" id="IPR014042">
    <property type="entry name" value="Glutathione_synthase_a-hlx"/>
</dbReference>
<evidence type="ECO:0000313" key="15">
    <source>
        <dbReference type="EMBL" id="EDP44927.1"/>
    </source>
</evidence>
<dbReference type="InParanoid" id="A8PUP1"/>
<dbReference type="GO" id="GO:0043295">
    <property type="term" value="F:glutathione binding"/>
    <property type="evidence" value="ECO:0007669"/>
    <property type="project" value="UniProtKB-UniRule"/>
</dbReference>
<dbReference type="OrthoDB" id="2020073at2759"/>
<feature type="binding site" evidence="11">
    <location>
        <position position="339"/>
    </location>
    <ligand>
        <name>ATP</name>
        <dbReference type="ChEBI" id="CHEBI:30616"/>
    </ligand>
</feature>
<feature type="binding site" evidence="11">
    <location>
        <position position="245"/>
    </location>
    <ligand>
        <name>substrate</name>
    </ligand>
</feature>
<organism evidence="15 16">
    <name type="scientific">Malassezia globosa (strain ATCC MYA-4612 / CBS 7966)</name>
    <name type="common">Dandruff-associated fungus</name>
    <dbReference type="NCBI Taxonomy" id="425265"/>
    <lineage>
        <taxon>Eukaryota</taxon>
        <taxon>Fungi</taxon>
        <taxon>Dikarya</taxon>
        <taxon>Basidiomycota</taxon>
        <taxon>Ustilaginomycotina</taxon>
        <taxon>Malasseziomycetes</taxon>
        <taxon>Malasseziales</taxon>
        <taxon>Malasseziaceae</taxon>
        <taxon>Malassezia</taxon>
    </lineage>
</organism>
<feature type="binding site" evidence="13">
    <location>
        <begin position="509"/>
        <end position="510"/>
    </location>
    <ligand>
        <name>substrate</name>
    </ligand>
</feature>
<dbReference type="PANTHER" id="PTHR11130:SF0">
    <property type="entry name" value="GLUTATHIONE SYNTHETASE"/>
    <property type="match status" value="1"/>
</dbReference>
<dbReference type="InterPro" id="IPR014709">
    <property type="entry name" value="Glutathione_synthase_C_euk"/>
</dbReference>
<dbReference type="InterPro" id="IPR005615">
    <property type="entry name" value="Glutathione_synthase"/>
</dbReference>
<evidence type="ECO:0000256" key="3">
    <source>
        <dbReference type="ARBA" id="ARBA00011738"/>
    </source>
</evidence>
<keyword evidence="9 10" id="KW-0460">Magnesium</keyword>
<dbReference type="FunFam" id="3.40.50.1760:FF:000001">
    <property type="entry name" value="Glutathione synthetase"/>
    <property type="match status" value="1"/>
</dbReference>
<feature type="binding site" evidence="12">
    <location>
        <position position="158"/>
    </location>
    <ligand>
        <name>Mg(2+)</name>
        <dbReference type="ChEBI" id="CHEBI:18420"/>
    </ligand>
</feature>
<feature type="binding site" evidence="13">
    <location>
        <begin position="239"/>
        <end position="241"/>
    </location>
    <ligand>
        <name>substrate</name>
    </ligand>
</feature>
<dbReference type="EMBL" id="AAYY01000002">
    <property type="protein sequence ID" value="EDP44927.1"/>
    <property type="molecule type" value="Genomic_DNA"/>
</dbReference>
<feature type="binding site" evidence="12">
    <location>
        <position position="156"/>
    </location>
    <ligand>
        <name>Mg(2+)</name>
        <dbReference type="ChEBI" id="CHEBI:18420"/>
    </ligand>
</feature>
<feature type="binding site" evidence="13">
    <location>
        <begin position="300"/>
        <end position="303"/>
    </location>
    <ligand>
        <name>substrate</name>
    </ligand>
</feature>
<dbReference type="InterPro" id="IPR014049">
    <property type="entry name" value="Glutathione_synthase_N_euk"/>
</dbReference>
<name>A8PUP1_MALGO</name>
<dbReference type="Pfam" id="PF03917">
    <property type="entry name" value="GSH_synth_ATP"/>
    <property type="match status" value="1"/>
</dbReference>
<evidence type="ECO:0000256" key="6">
    <source>
        <dbReference type="ARBA" id="ARBA00022723"/>
    </source>
</evidence>
<feature type="binding site" evidence="13">
    <location>
        <begin position="160"/>
        <end position="163"/>
    </location>
    <ligand>
        <name>substrate</name>
    </ligand>
</feature>
<comment type="pathway">
    <text evidence="1 10">Sulfur metabolism; glutathione biosynthesis; glutathione from L-cysteine and L-glutamate: step 2/2.</text>
</comment>
<sequence length="522" mass="58032">MLSSATVLPVWPPHELTEPERNKCITQDARDYALGHGLVYRALPAEQGGLPPQDVTIHAPTTIVPTPFPRALYEKAQRLQPLFNELYAKVAMDAEFLSTILENSVVKVDDFQRRLYQIWRAVLEEGGSQPMQLGLFRSDYLMHANARDELELQQVEFNTIAASFGALCTRASNMHHHLLKNGAYAGVHPSLCAENMPRNDALSTLVHGLADAHRHYLSETGQPQHMSSPAVLFVVQPNERNAFDQRAIEHELEDQHRIPVLRISLDELCTKATLHGTNRVLVVQSPLHLTPIEISVVYFRSGYGPDDYTSQDAWDVRLMLERSHAIKCPSVALQLAGSKKVQQVLAEPNVLEQFLGQSAHDVRVTFSQLWPLDESHLGQEGLELARTSPDKYVMKPQREGGSHNIYKHDIPLALDAMHKRDQERKSHGEDVAVKEHEGYILMSLINTPKDRGAMMLRAGRGDMAQTVAQTVSELGVYGTALFGVTGKESMRSGGYLLRTKASDSNEGGVAVGFSVIDTPLLI</sequence>
<keyword evidence="4 10" id="KW-0436">Ligase</keyword>
<dbReference type="STRING" id="425265.A8PUP1"/>
<dbReference type="SUPFAM" id="SSF56059">
    <property type="entry name" value="Glutathione synthetase ATP-binding domain-like"/>
    <property type="match status" value="1"/>
</dbReference>
<dbReference type="EC" id="6.3.2.3" evidence="10"/>
<dbReference type="GO" id="GO:0005829">
    <property type="term" value="C:cytosol"/>
    <property type="evidence" value="ECO:0007669"/>
    <property type="project" value="TreeGrafter"/>
</dbReference>
<comment type="catalytic activity">
    <reaction evidence="10">
        <text>gamma-L-glutamyl-L-cysteine + glycine + ATP = glutathione + ADP + phosphate + H(+)</text>
        <dbReference type="Rhea" id="RHEA:13557"/>
        <dbReference type="ChEBI" id="CHEBI:15378"/>
        <dbReference type="ChEBI" id="CHEBI:30616"/>
        <dbReference type="ChEBI" id="CHEBI:43474"/>
        <dbReference type="ChEBI" id="CHEBI:57305"/>
        <dbReference type="ChEBI" id="CHEBI:57925"/>
        <dbReference type="ChEBI" id="CHEBI:58173"/>
        <dbReference type="ChEBI" id="CHEBI:456216"/>
        <dbReference type="EC" id="6.3.2.3"/>
    </reaction>
</comment>
<dbReference type="OMA" id="NGLVMYP"/>
<feature type="binding site" evidence="11">
    <location>
        <begin position="442"/>
        <end position="445"/>
    </location>
    <ligand>
        <name>ATP</name>
        <dbReference type="ChEBI" id="CHEBI:30616"/>
    </ligand>
</feature>
<evidence type="ECO:0000256" key="11">
    <source>
        <dbReference type="PIRSR" id="PIRSR001558-1"/>
    </source>
</evidence>
<dbReference type="GO" id="GO:0005524">
    <property type="term" value="F:ATP binding"/>
    <property type="evidence" value="ECO:0007669"/>
    <property type="project" value="UniProtKB-UniRule"/>
</dbReference>
<comment type="similarity">
    <text evidence="2 10">Belongs to the eukaryotic GSH synthase family.</text>
</comment>
<evidence type="ECO:0000256" key="12">
    <source>
        <dbReference type="PIRSR" id="PIRSR001558-2"/>
    </source>
</evidence>
<dbReference type="GO" id="GO:0000287">
    <property type="term" value="F:magnesium ion binding"/>
    <property type="evidence" value="ECO:0007669"/>
    <property type="project" value="UniProtKB-UniRule"/>
</dbReference>
<reference evidence="15 16" key="1">
    <citation type="journal article" date="2007" name="Proc. Natl. Acad. Sci. U.S.A.">
        <title>Dandruff-associated Malassezia genomes reveal convergent and divergent virulence traits shared with plant and human fungal pathogens.</title>
        <authorList>
            <person name="Xu J."/>
            <person name="Saunders C.W."/>
            <person name="Hu P."/>
            <person name="Grant R.A."/>
            <person name="Boekhout T."/>
            <person name="Kuramae E.E."/>
            <person name="Kronstad J.W."/>
            <person name="Deangelis Y.M."/>
            <person name="Reeder N.L."/>
            <person name="Johnstone K.R."/>
            <person name="Leland M."/>
            <person name="Fieno A.M."/>
            <person name="Begley W.M."/>
            <person name="Sun Y."/>
            <person name="Lacey M.P."/>
            <person name="Chaudhary T."/>
            <person name="Keough T."/>
            <person name="Chu L."/>
            <person name="Sears R."/>
            <person name="Yuan B."/>
            <person name="Dawson T.L.Jr."/>
        </authorList>
    </citation>
    <scope>NUCLEOTIDE SEQUENCE [LARGE SCALE GENOMIC DNA]</scope>
    <source>
        <strain evidence="16">ATCC MYA-4612 / CBS 7966</strain>
    </source>
</reference>
<dbReference type="NCBIfam" id="TIGR01986">
    <property type="entry name" value="glut_syn_euk"/>
    <property type="match status" value="1"/>
</dbReference>
<dbReference type="SUPFAM" id="SSF52440">
    <property type="entry name" value="PreATP-grasp domain"/>
    <property type="match status" value="1"/>
</dbReference>